<evidence type="ECO:0000313" key="2">
    <source>
        <dbReference type="Proteomes" id="UP001589734"/>
    </source>
</evidence>
<gene>
    <name evidence="1" type="ORF">ACFFLS_15245</name>
</gene>
<dbReference type="SUPFAM" id="SSF74653">
    <property type="entry name" value="TolA/TonB C-terminal domain"/>
    <property type="match status" value="1"/>
</dbReference>
<dbReference type="Gene3D" id="3.30.1150.10">
    <property type="match status" value="1"/>
</dbReference>
<dbReference type="RefSeq" id="WP_379684635.1">
    <property type="nucleotide sequence ID" value="NZ_JBHLYW010000010.1"/>
</dbReference>
<evidence type="ECO:0000313" key="1">
    <source>
        <dbReference type="EMBL" id="MFC0078404.1"/>
    </source>
</evidence>
<dbReference type="Proteomes" id="UP001589734">
    <property type="component" value="Unassembled WGS sequence"/>
</dbReference>
<protein>
    <submittedName>
        <fullName evidence="1">Energy transducer TonB</fullName>
    </submittedName>
</protein>
<comment type="caution">
    <text evidence="1">The sequence shown here is derived from an EMBL/GenBank/DDBJ whole genome shotgun (WGS) entry which is preliminary data.</text>
</comment>
<proteinExistence type="predicted"/>
<sequence length="277" mass="32079">MESKYKITIPKPCKKDWNQMTPTGDGRFCMNCSKTVIDFSVMLPEEIQHFFIQNQNERICGRFKDSQLQTIQIQIPSQVLYMQTKYHKMFLLALFIAMGTTLFSCADKDGNKNKIDKIEIVDNIGQIQDDEEVVSSCYGHQIESKKPKKERDERITMGIVLSPPRFDERGSFKYDIIYNQNDLDVLPVPENGMKKFYDFFNKNYVAPDKTEKYRGKIFILFVVEEDGSLSNFNPIKDTPKEIGEEAIRILEAAPTWIPGKLKNRAVRSSYTLPITIQ</sequence>
<keyword evidence="2" id="KW-1185">Reference proteome</keyword>
<name>A0ABV6BWJ5_9FLAO</name>
<organism evidence="1 2">
    <name type="scientific">Flavobacterium procerum</name>
    <dbReference type="NCBI Taxonomy" id="1455569"/>
    <lineage>
        <taxon>Bacteria</taxon>
        <taxon>Pseudomonadati</taxon>
        <taxon>Bacteroidota</taxon>
        <taxon>Flavobacteriia</taxon>
        <taxon>Flavobacteriales</taxon>
        <taxon>Flavobacteriaceae</taxon>
        <taxon>Flavobacterium</taxon>
    </lineage>
</organism>
<dbReference type="EMBL" id="JBHLYW010000010">
    <property type="protein sequence ID" value="MFC0078404.1"/>
    <property type="molecule type" value="Genomic_DNA"/>
</dbReference>
<accession>A0ABV6BWJ5</accession>
<reference evidence="1 2" key="1">
    <citation type="submission" date="2024-09" db="EMBL/GenBank/DDBJ databases">
        <authorList>
            <person name="Sun Q."/>
            <person name="Mori K."/>
        </authorList>
    </citation>
    <scope>NUCLEOTIDE SEQUENCE [LARGE SCALE GENOMIC DNA]</scope>
    <source>
        <strain evidence="1 2">CGMCC 1.12926</strain>
    </source>
</reference>